<evidence type="ECO:0000313" key="1">
    <source>
        <dbReference type="EMBL" id="GAG86065.1"/>
    </source>
</evidence>
<sequence>LAFVVNKFYAYANWDNKEWDFLMDCDTAIPNHPIVGGLSRDAFEPKDKYEICRVYSERNIPEVNRAWAMTIRFIHYDRILAIDEFGDVCNEGPHLLVDYVDGKVPFEPNWSVQIIRSAGRYFNVSQIRPKKKLRKRVFPKKIPDEREIYYKELNEKSNKA</sequence>
<organism evidence="1">
    <name type="scientific">marine sediment metagenome</name>
    <dbReference type="NCBI Taxonomy" id="412755"/>
    <lineage>
        <taxon>unclassified sequences</taxon>
        <taxon>metagenomes</taxon>
        <taxon>ecological metagenomes</taxon>
    </lineage>
</organism>
<proteinExistence type="predicted"/>
<dbReference type="AlphaFoldDB" id="X1ATL9"/>
<gene>
    <name evidence="1" type="ORF">S01H4_32162</name>
</gene>
<accession>X1ATL9</accession>
<name>X1ATL9_9ZZZZ</name>
<feature type="non-terminal residue" evidence="1">
    <location>
        <position position="1"/>
    </location>
</feature>
<protein>
    <submittedName>
        <fullName evidence="1">Uncharacterized protein</fullName>
    </submittedName>
</protein>
<reference evidence="1" key="1">
    <citation type="journal article" date="2014" name="Front. Microbiol.">
        <title>High frequency of phylogenetically diverse reductive dehalogenase-homologous genes in deep subseafloor sedimentary metagenomes.</title>
        <authorList>
            <person name="Kawai M."/>
            <person name="Futagami T."/>
            <person name="Toyoda A."/>
            <person name="Takaki Y."/>
            <person name="Nishi S."/>
            <person name="Hori S."/>
            <person name="Arai W."/>
            <person name="Tsubouchi T."/>
            <person name="Morono Y."/>
            <person name="Uchiyama I."/>
            <person name="Ito T."/>
            <person name="Fujiyama A."/>
            <person name="Inagaki F."/>
            <person name="Takami H."/>
        </authorList>
    </citation>
    <scope>NUCLEOTIDE SEQUENCE</scope>
    <source>
        <strain evidence="1">Expedition CK06-06</strain>
    </source>
</reference>
<comment type="caution">
    <text evidence="1">The sequence shown here is derived from an EMBL/GenBank/DDBJ whole genome shotgun (WGS) entry which is preliminary data.</text>
</comment>
<dbReference type="EMBL" id="BART01016777">
    <property type="protein sequence ID" value="GAG86065.1"/>
    <property type="molecule type" value="Genomic_DNA"/>
</dbReference>